<sequence length="314" mass="33835">MSIIEKAAGKIGAGAPRPAPQDSNSDFGHDAGLIENALNKQRSGHASPFVATPVEPMFNATDAEAVLEGNSQVQSINLARLHRMGVVSPDAEKSQIAEEFRIIKRPLIANAFGQGAARVKNGNLIMITSSLPGEGKSFCAINLAISMAMEMDRTVLLIDADVAKPRIPEYLGIHADKGLLDVLQDKDLKLSDVLIRTDIAKLTVLPAGRTYKRATELLASAAMTRLIEDIGNRYPDRIILFDSPPLLATSESSVLATHMGQIVMVVEAERTSQDAVREALSHIQSCEVVGMLLNKTTPTPGADYYYGYYGSYGK</sequence>
<dbReference type="OrthoDB" id="9808257at2"/>
<gene>
    <name evidence="11" type="ORF">ABW22_06285</name>
</gene>
<evidence type="ECO:0000256" key="4">
    <source>
        <dbReference type="ARBA" id="ARBA00022741"/>
    </source>
</evidence>
<dbReference type="Pfam" id="PF13614">
    <property type="entry name" value="AAA_31"/>
    <property type="match status" value="1"/>
</dbReference>
<reference evidence="11 12" key="1">
    <citation type="journal article" date="2015" name="Appl. Environ. Microbiol.">
        <title>Aerobic and Anaerobic Thiosulfate Oxidation by a Cold-Adapted, Subglacial Chemoautotroph.</title>
        <authorList>
            <person name="Harrold Z.R."/>
            <person name="Skidmore M.L."/>
            <person name="Hamilton T.L."/>
            <person name="Desch L."/>
            <person name="Amada K."/>
            <person name="van Gelder W."/>
            <person name="Glover K."/>
            <person name="Roden E.E."/>
            <person name="Boyd E.S."/>
        </authorList>
    </citation>
    <scope>NUCLEOTIDE SEQUENCE [LARGE SCALE GENOMIC DNA]</scope>
    <source>
        <strain evidence="11 12">RG</strain>
    </source>
</reference>
<accession>A0A106BQZ2</accession>
<evidence type="ECO:0000256" key="9">
    <source>
        <dbReference type="SAM" id="MobiDB-lite"/>
    </source>
</evidence>
<keyword evidence="3" id="KW-0808">Transferase</keyword>
<keyword evidence="12" id="KW-1185">Reference proteome</keyword>
<name>A0A106BQZ2_THIDE</name>
<dbReference type="PANTHER" id="PTHR32309:SF13">
    <property type="entry name" value="FERRIC ENTEROBACTIN TRANSPORT PROTEIN FEPE"/>
    <property type="match status" value="1"/>
</dbReference>
<feature type="region of interest" description="Disordered" evidence="9">
    <location>
        <begin position="8"/>
        <end position="30"/>
    </location>
</feature>
<evidence type="ECO:0000256" key="6">
    <source>
        <dbReference type="ARBA" id="ARBA00022840"/>
    </source>
</evidence>
<dbReference type="Proteomes" id="UP000064243">
    <property type="component" value="Unassembled WGS sequence"/>
</dbReference>
<dbReference type="NCBIfam" id="TIGR03018">
    <property type="entry name" value="pepcterm_TyrKin"/>
    <property type="match status" value="1"/>
</dbReference>
<keyword evidence="4" id="KW-0547">Nucleotide-binding</keyword>
<keyword evidence="6" id="KW-0067">ATP-binding</keyword>
<dbReference type="InterPro" id="IPR050445">
    <property type="entry name" value="Bact_polysacc_biosynth/exp"/>
</dbReference>
<keyword evidence="5 11" id="KW-0418">Kinase</keyword>
<dbReference type="RefSeq" id="WP_059753381.1">
    <property type="nucleotide sequence ID" value="NZ_LDUG01000018.1"/>
</dbReference>
<evidence type="ECO:0000313" key="11">
    <source>
        <dbReference type="EMBL" id="KVW97014.1"/>
    </source>
</evidence>
<keyword evidence="7" id="KW-0829">Tyrosine-protein kinase</keyword>
<comment type="similarity">
    <text evidence="1">Belongs to the CpsD/CapB family.</text>
</comment>
<evidence type="ECO:0000256" key="8">
    <source>
        <dbReference type="ARBA" id="ARBA00051245"/>
    </source>
</evidence>
<proteinExistence type="inferred from homology"/>
<evidence type="ECO:0000256" key="3">
    <source>
        <dbReference type="ARBA" id="ARBA00022679"/>
    </source>
</evidence>
<evidence type="ECO:0000256" key="2">
    <source>
        <dbReference type="ARBA" id="ARBA00011903"/>
    </source>
</evidence>
<evidence type="ECO:0000256" key="5">
    <source>
        <dbReference type="ARBA" id="ARBA00022777"/>
    </source>
</evidence>
<dbReference type="InterPro" id="IPR027417">
    <property type="entry name" value="P-loop_NTPase"/>
</dbReference>
<dbReference type="InterPro" id="IPR025669">
    <property type="entry name" value="AAA_dom"/>
</dbReference>
<evidence type="ECO:0000313" key="12">
    <source>
        <dbReference type="Proteomes" id="UP000064243"/>
    </source>
</evidence>
<dbReference type="PANTHER" id="PTHR32309">
    <property type="entry name" value="TYROSINE-PROTEIN KINASE"/>
    <property type="match status" value="1"/>
</dbReference>
<dbReference type="AlphaFoldDB" id="A0A106BQZ2"/>
<comment type="catalytic activity">
    <reaction evidence="8">
        <text>L-tyrosyl-[protein] + ATP = O-phospho-L-tyrosyl-[protein] + ADP + H(+)</text>
        <dbReference type="Rhea" id="RHEA:10596"/>
        <dbReference type="Rhea" id="RHEA-COMP:10136"/>
        <dbReference type="Rhea" id="RHEA-COMP:20101"/>
        <dbReference type="ChEBI" id="CHEBI:15378"/>
        <dbReference type="ChEBI" id="CHEBI:30616"/>
        <dbReference type="ChEBI" id="CHEBI:46858"/>
        <dbReference type="ChEBI" id="CHEBI:61978"/>
        <dbReference type="ChEBI" id="CHEBI:456216"/>
        <dbReference type="EC" id="2.7.10.2"/>
    </reaction>
</comment>
<dbReference type="PATRIC" id="fig|36861.3.peg.722"/>
<dbReference type="GO" id="GO:0004713">
    <property type="term" value="F:protein tyrosine kinase activity"/>
    <property type="evidence" value="ECO:0007669"/>
    <property type="project" value="TreeGrafter"/>
</dbReference>
<evidence type="ECO:0000259" key="10">
    <source>
        <dbReference type="Pfam" id="PF13614"/>
    </source>
</evidence>
<dbReference type="Gene3D" id="3.40.50.300">
    <property type="entry name" value="P-loop containing nucleotide triphosphate hydrolases"/>
    <property type="match status" value="1"/>
</dbReference>
<protein>
    <recommendedName>
        <fullName evidence="2">non-specific protein-tyrosine kinase</fullName>
        <ecNumber evidence="2">2.7.10.2</ecNumber>
    </recommendedName>
</protein>
<dbReference type="EC" id="2.7.10.2" evidence="2"/>
<dbReference type="CDD" id="cd05387">
    <property type="entry name" value="BY-kinase"/>
    <property type="match status" value="1"/>
</dbReference>
<dbReference type="STRING" id="1123392.GCA_000376425_00823"/>
<organism evidence="11 12">
    <name type="scientific">Thiobacillus denitrificans</name>
    <dbReference type="NCBI Taxonomy" id="36861"/>
    <lineage>
        <taxon>Bacteria</taxon>
        <taxon>Pseudomonadati</taxon>
        <taxon>Pseudomonadota</taxon>
        <taxon>Betaproteobacteria</taxon>
        <taxon>Nitrosomonadales</taxon>
        <taxon>Thiobacillaceae</taxon>
        <taxon>Thiobacillus</taxon>
    </lineage>
</organism>
<evidence type="ECO:0000256" key="7">
    <source>
        <dbReference type="ARBA" id="ARBA00023137"/>
    </source>
</evidence>
<dbReference type="SUPFAM" id="SSF52540">
    <property type="entry name" value="P-loop containing nucleoside triphosphate hydrolases"/>
    <property type="match status" value="1"/>
</dbReference>
<dbReference type="GO" id="GO:0005886">
    <property type="term" value="C:plasma membrane"/>
    <property type="evidence" value="ECO:0007669"/>
    <property type="project" value="TreeGrafter"/>
</dbReference>
<dbReference type="EMBL" id="LDUG01000018">
    <property type="protein sequence ID" value="KVW97014.1"/>
    <property type="molecule type" value="Genomic_DNA"/>
</dbReference>
<evidence type="ECO:0000256" key="1">
    <source>
        <dbReference type="ARBA" id="ARBA00007316"/>
    </source>
</evidence>
<dbReference type="InterPro" id="IPR005702">
    <property type="entry name" value="Wzc-like_C"/>
</dbReference>
<feature type="domain" description="AAA" evidence="10">
    <location>
        <begin position="125"/>
        <end position="285"/>
    </location>
</feature>
<comment type="caution">
    <text evidence="11">The sequence shown here is derived from an EMBL/GenBank/DDBJ whole genome shotgun (WGS) entry which is preliminary data.</text>
</comment>